<gene>
    <name evidence="1" type="ORF">AKJ09_06221</name>
</gene>
<accession>A0A0K1Q1E1</accession>
<keyword evidence="2" id="KW-1185">Reference proteome</keyword>
<organism evidence="1 2">
    <name type="scientific">Labilithrix luteola</name>
    <dbReference type="NCBI Taxonomy" id="1391654"/>
    <lineage>
        <taxon>Bacteria</taxon>
        <taxon>Pseudomonadati</taxon>
        <taxon>Myxococcota</taxon>
        <taxon>Polyangia</taxon>
        <taxon>Polyangiales</taxon>
        <taxon>Labilitrichaceae</taxon>
        <taxon>Labilithrix</taxon>
    </lineage>
</organism>
<protein>
    <submittedName>
        <fullName evidence="1">Uncharacterized protein</fullName>
    </submittedName>
</protein>
<evidence type="ECO:0000313" key="2">
    <source>
        <dbReference type="Proteomes" id="UP000064967"/>
    </source>
</evidence>
<dbReference type="Proteomes" id="UP000064967">
    <property type="component" value="Chromosome"/>
</dbReference>
<dbReference type="KEGG" id="llu:AKJ09_06221"/>
<dbReference type="EMBL" id="CP012333">
    <property type="protein sequence ID" value="AKU99557.1"/>
    <property type="molecule type" value="Genomic_DNA"/>
</dbReference>
<proteinExistence type="predicted"/>
<name>A0A0K1Q1E1_9BACT</name>
<dbReference type="AlphaFoldDB" id="A0A0K1Q1E1"/>
<evidence type="ECO:0000313" key="1">
    <source>
        <dbReference type="EMBL" id="AKU99557.1"/>
    </source>
</evidence>
<reference evidence="1 2" key="1">
    <citation type="submission" date="2015-08" db="EMBL/GenBank/DDBJ databases">
        <authorList>
            <person name="Babu N.S."/>
            <person name="Beckwith C.J."/>
            <person name="Beseler K.G."/>
            <person name="Brison A."/>
            <person name="Carone J.V."/>
            <person name="Caskin T.P."/>
            <person name="Diamond M."/>
            <person name="Durham M.E."/>
            <person name="Foxe J.M."/>
            <person name="Go M."/>
            <person name="Henderson B.A."/>
            <person name="Jones I.B."/>
            <person name="McGettigan J.A."/>
            <person name="Micheletti S.J."/>
            <person name="Nasrallah M.E."/>
            <person name="Ortiz D."/>
            <person name="Piller C.R."/>
            <person name="Privatt S.R."/>
            <person name="Schneider S.L."/>
            <person name="Sharp S."/>
            <person name="Smith T.C."/>
            <person name="Stanton J.D."/>
            <person name="Ullery H.E."/>
            <person name="Wilson R.J."/>
            <person name="Serrano M.G."/>
            <person name="Buck G."/>
            <person name="Lee V."/>
            <person name="Wang Y."/>
            <person name="Carvalho R."/>
            <person name="Voegtly L."/>
            <person name="Shi R."/>
            <person name="Duckworth R."/>
            <person name="Johnson A."/>
            <person name="Loviza R."/>
            <person name="Walstead R."/>
            <person name="Shah Z."/>
            <person name="Kiflezghi M."/>
            <person name="Wade K."/>
            <person name="Ball S.L."/>
            <person name="Bradley K.W."/>
            <person name="Asai D.J."/>
            <person name="Bowman C.A."/>
            <person name="Russell D.A."/>
            <person name="Pope W.H."/>
            <person name="Jacobs-Sera D."/>
            <person name="Hendrix R.W."/>
            <person name="Hatfull G.F."/>
        </authorList>
    </citation>
    <scope>NUCLEOTIDE SEQUENCE [LARGE SCALE GENOMIC DNA]</scope>
    <source>
        <strain evidence="1 2">DSM 27648</strain>
    </source>
</reference>
<dbReference type="STRING" id="1391654.AKJ09_06221"/>
<sequence length="72" mass="8131">MIRLLGIENSSEHATSGAVKNGRIRQRSECLVPCPTLDVGTSTRPRTCSPRVSRSRFASDEFLLRRFVRRAK</sequence>